<comment type="caution">
    <text evidence="11">The sequence shown here is derived from an EMBL/GenBank/DDBJ whole genome shotgun (WGS) entry which is preliminary data.</text>
</comment>
<dbReference type="InterPro" id="IPR008942">
    <property type="entry name" value="ENTH_VHS"/>
</dbReference>
<sequence length="1422" mass="163765">MASSLEGKVVTIEGNKYRVSKKVASGAFSTIYEGSSDNLKASVAIKHMAFNTSNKAAYESYVKEDTILEEIKGHQNLIKLIDKKEAICGQDIDVIFIFEYCLSNLGKIIMNRKKKGDRGLPEQFILKILFDITKGISYLHRSDPPIIHRDIRIENILLGNDGNYKLCNFGNCTKKVYFKVTKEDMGKIQSEITYYTQPEYRAPEQLDFYSGYPIGVKIDSWALGVVLYQMMYFRKPFDASDKQNQTDGIASYPQTNKYSLALQKLVKKLLTKDPADRPSANQTFKVIENIQSQLMSGNSADRRKDIFSNIDEEERKDDSSDEERKKYKTAYSEDDPEDYIYGKASHLDTTDKDFRGFATRVVDTLSNGTRGWVRYATDNSNFPPKIQFLAKLVLKAWRKKDKIHKFYKNLDQRGFGDNTIIALKSLCLLHKYMLCGPSPQAEAREILVKIYEAWAGNIMRKRKGTKDEYRSDNFNKLICIYSEIMIAKYDLFVAHKKLFSQCFNLDRYFKNKDSIDGSPLALKVIRALFNYWKQLTGIHNRLTQTTYLRKIIAFITVSILEEEYPLICLITHLYHAFKTTVVLNGAEHMLKADMEILDDKFIQNYASSYLFYQKAIRIPELKDVRPKLPYFPLILIKHFKLNSFLNDLNIKGDKKDITTFLSDSNDICGLRLPLGFESTRLVILSEFTDEDCHFEPFKNYRGGDRVLRDCKYPCPTIDSILQTLPSKRRKSQQRRTRQENLDVRLEVDDDDQESIFSTAFNYDTNKSKNLQGQGEEISIPDDFMSEVQKMMDNPQPAQHVNIFDHEDSKVREENNNGFNFAEDLVDFGASPNDDLIDLGKNKSAQPRSGFPMKQRGRPFNHPSNMMPSYNMPPFGNMKTPLGATGNFNPNMNNNFGGRHTNHPAGKNWNSVHKQNLVQMGGSPLDMNIQEHSSKKKESNFSPFDFDLLDGNNNYASEDWFDKIDKKDTLKATDGTKEIGSPVNNEDSFLIELTQQEPSHTNDIDSSLEDLIDLNQDSNKQSSASQSALSGINQISQSERESKDLQKEIAFIEKEREINKELNYIKEAKRQIEEERMKFEQEKRECQQIQYAKEMRLKEAQKKIQYEQNHLVKAQKQSHQREQIYAKMEKDKYEEEKKNKKSSLEDHYHLKMEDFNIIEKIGAGGSAKVYRGTYKEIDVAIKRLDIESISAEKAKIEFRREVQTLSKIRHPNLVLFIGVAMDHKNFCIATEFCFGGSLFGLLHSSPHIDISWEQKIKICKDVALGMGYLHNHFDPPILHRDLKSLNLLLSDKVENSSSHICTKITDFGLSRETSNDMMTENTGTFHWMAPEVMEGKKYTYKADVFSYAICLYEIIARRTPYPQMTGAQIVQSVVNLQERPDMSAIPADCPPALKSLMIKCWDQDQDNRPGFEEIIKTVKSIKL</sequence>
<keyword evidence="1" id="KW-0723">Serine/threonine-protein kinase</keyword>
<dbReference type="Gene3D" id="1.10.510.10">
    <property type="entry name" value="Transferase(Phosphotransferase) domain 1"/>
    <property type="match status" value="2"/>
</dbReference>
<comment type="catalytic activity">
    <reaction evidence="6">
        <text>L-threonyl-[protein] + ATP = O-phospho-L-threonyl-[protein] + ADP + H(+)</text>
        <dbReference type="Rhea" id="RHEA:46608"/>
        <dbReference type="Rhea" id="RHEA-COMP:11060"/>
        <dbReference type="Rhea" id="RHEA-COMP:11605"/>
        <dbReference type="ChEBI" id="CHEBI:15378"/>
        <dbReference type="ChEBI" id="CHEBI:30013"/>
        <dbReference type="ChEBI" id="CHEBI:30616"/>
        <dbReference type="ChEBI" id="CHEBI:61977"/>
        <dbReference type="ChEBI" id="CHEBI:456216"/>
        <dbReference type="EC" id="2.7.11.1"/>
    </reaction>
</comment>
<evidence type="ECO:0000256" key="8">
    <source>
        <dbReference type="PROSITE-ProRule" id="PRU10141"/>
    </source>
</evidence>
<dbReference type="PANTHER" id="PTHR44329">
    <property type="entry name" value="SERINE/THREONINE-PROTEIN KINASE TNNI3K-RELATED"/>
    <property type="match status" value="1"/>
</dbReference>
<organism evidence="11 12">
    <name type="scientific">Euplotes crassus</name>
    <dbReference type="NCBI Taxonomy" id="5936"/>
    <lineage>
        <taxon>Eukaryota</taxon>
        <taxon>Sar</taxon>
        <taxon>Alveolata</taxon>
        <taxon>Ciliophora</taxon>
        <taxon>Intramacronucleata</taxon>
        <taxon>Spirotrichea</taxon>
        <taxon>Hypotrichia</taxon>
        <taxon>Euplotida</taxon>
        <taxon>Euplotidae</taxon>
        <taxon>Moneuplotes</taxon>
    </lineage>
</organism>
<feature type="compositionally biased region" description="Polar residues" evidence="9">
    <location>
        <begin position="1016"/>
        <end position="1036"/>
    </location>
</feature>
<evidence type="ECO:0000313" key="12">
    <source>
        <dbReference type="Proteomes" id="UP001295684"/>
    </source>
</evidence>
<dbReference type="SMART" id="SM00219">
    <property type="entry name" value="TyrKc"/>
    <property type="match status" value="1"/>
</dbReference>
<dbReference type="FunFam" id="3.30.200.20:FF:000034">
    <property type="entry name" value="Kinase suppressor of Ras 1"/>
    <property type="match status" value="1"/>
</dbReference>
<dbReference type="PROSITE" id="PS50011">
    <property type="entry name" value="PROTEIN_KINASE_DOM"/>
    <property type="match status" value="2"/>
</dbReference>
<dbReference type="GO" id="GO:0005524">
    <property type="term" value="F:ATP binding"/>
    <property type="evidence" value="ECO:0007669"/>
    <property type="project" value="UniProtKB-UniRule"/>
</dbReference>
<evidence type="ECO:0000256" key="5">
    <source>
        <dbReference type="ARBA" id="ARBA00022840"/>
    </source>
</evidence>
<evidence type="ECO:0000256" key="7">
    <source>
        <dbReference type="ARBA" id="ARBA00048679"/>
    </source>
</evidence>
<dbReference type="PROSITE" id="PS00108">
    <property type="entry name" value="PROTEIN_KINASE_ST"/>
    <property type="match status" value="1"/>
</dbReference>
<dbReference type="InterPro" id="IPR008266">
    <property type="entry name" value="Tyr_kinase_AS"/>
</dbReference>
<evidence type="ECO:0000256" key="3">
    <source>
        <dbReference type="ARBA" id="ARBA00022741"/>
    </source>
</evidence>
<dbReference type="GO" id="GO:0004674">
    <property type="term" value="F:protein serine/threonine kinase activity"/>
    <property type="evidence" value="ECO:0007669"/>
    <property type="project" value="UniProtKB-KW"/>
</dbReference>
<dbReference type="InterPro" id="IPR051681">
    <property type="entry name" value="Ser/Thr_Kinases-Pseudokinases"/>
</dbReference>
<evidence type="ECO:0000256" key="9">
    <source>
        <dbReference type="SAM" id="MobiDB-lite"/>
    </source>
</evidence>
<proteinExistence type="predicted"/>
<dbReference type="InterPro" id="IPR000719">
    <property type="entry name" value="Prot_kinase_dom"/>
</dbReference>
<keyword evidence="4" id="KW-0418">Kinase</keyword>
<feature type="binding site" evidence="8">
    <location>
        <position position="1181"/>
    </location>
    <ligand>
        <name>ATP</name>
        <dbReference type="ChEBI" id="CHEBI:30616"/>
    </ligand>
</feature>
<gene>
    <name evidence="11" type="ORF">ECRASSUSDP1_LOCUS4844</name>
</gene>
<keyword evidence="12" id="KW-1185">Reference proteome</keyword>
<dbReference type="InterPro" id="IPR001245">
    <property type="entry name" value="Ser-Thr/Tyr_kinase_cat_dom"/>
</dbReference>
<feature type="region of interest" description="Disordered" evidence="9">
    <location>
        <begin position="308"/>
        <end position="329"/>
    </location>
</feature>
<dbReference type="InterPro" id="IPR017441">
    <property type="entry name" value="Protein_kinase_ATP_BS"/>
</dbReference>
<evidence type="ECO:0000256" key="4">
    <source>
        <dbReference type="ARBA" id="ARBA00022777"/>
    </source>
</evidence>
<dbReference type="Pfam" id="PF07714">
    <property type="entry name" value="PK_Tyr_Ser-Thr"/>
    <property type="match status" value="1"/>
</dbReference>
<dbReference type="PROSITE" id="PS00107">
    <property type="entry name" value="PROTEIN_KINASE_ATP"/>
    <property type="match status" value="1"/>
</dbReference>
<keyword evidence="5 8" id="KW-0067">ATP-binding</keyword>
<dbReference type="InterPro" id="IPR008271">
    <property type="entry name" value="Ser/Thr_kinase_AS"/>
</dbReference>
<accession>A0AAD1X573</accession>
<name>A0AAD1X573_EUPCR</name>
<feature type="domain" description="Protein kinase" evidence="10">
    <location>
        <begin position="1154"/>
        <end position="1422"/>
    </location>
</feature>
<keyword evidence="3 8" id="KW-0547">Nucleotide-binding</keyword>
<dbReference type="SUPFAM" id="SSF48464">
    <property type="entry name" value="ENTH/VHS domain"/>
    <property type="match status" value="1"/>
</dbReference>
<comment type="catalytic activity">
    <reaction evidence="7">
        <text>L-seryl-[protein] + ATP = O-phospho-L-seryl-[protein] + ADP + H(+)</text>
        <dbReference type="Rhea" id="RHEA:17989"/>
        <dbReference type="Rhea" id="RHEA-COMP:9863"/>
        <dbReference type="Rhea" id="RHEA-COMP:11604"/>
        <dbReference type="ChEBI" id="CHEBI:15378"/>
        <dbReference type="ChEBI" id="CHEBI:29999"/>
        <dbReference type="ChEBI" id="CHEBI:30616"/>
        <dbReference type="ChEBI" id="CHEBI:83421"/>
        <dbReference type="ChEBI" id="CHEBI:456216"/>
        <dbReference type="EC" id="2.7.11.1"/>
    </reaction>
</comment>
<dbReference type="EMBL" id="CAMPGE010004661">
    <property type="protein sequence ID" value="CAI2363508.1"/>
    <property type="molecule type" value="Genomic_DNA"/>
</dbReference>
<feature type="domain" description="Protein kinase" evidence="10">
    <location>
        <begin position="17"/>
        <end position="294"/>
    </location>
</feature>
<keyword evidence="2" id="KW-0808">Transferase</keyword>
<feature type="region of interest" description="Disordered" evidence="9">
    <location>
        <begin position="1016"/>
        <end position="1039"/>
    </location>
</feature>
<dbReference type="PROSITE" id="PS00109">
    <property type="entry name" value="PROTEIN_KINASE_TYR"/>
    <property type="match status" value="1"/>
</dbReference>
<reference evidence="11" key="1">
    <citation type="submission" date="2023-07" db="EMBL/GenBank/DDBJ databases">
        <authorList>
            <consortium name="AG Swart"/>
            <person name="Singh M."/>
            <person name="Singh A."/>
            <person name="Seah K."/>
            <person name="Emmerich C."/>
        </authorList>
    </citation>
    <scope>NUCLEOTIDE SEQUENCE</scope>
    <source>
        <strain evidence="11">DP1</strain>
    </source>
</reference>
<dbReference type="Proteomes" id="UP001295684">
    <property type="component" value="Unassembled WGS sequence"/>
</dbReference>
<dbReference type="GO" id="GO:0004713">
    <property type="term" value="F:protein tyrosine kinase activity"/>
    <property type="evidence" value="ECO:0007669"/>
    <property type="project" value="InterPro"/>
</dbReference>
<evidence type="ECO:0000313" key="11">
    <source>
        <dbReference type="EMBL" id="CAI2363508.1"/>
    </source>
</evidence>
<dbReference type="InterPro" id="IPR020635">
    <property type="entry name" value="Tyr_kinase_cat_dom"/>
</dbReference>
<protein>
    <recommendedName>
        <fullName evidence="10">Protein kinase domain-containing protein</fullName>
    </recommendedName>
</protein>
<dbReference type="SUPFAM" id="SSF56112">
    <property type="entry name" value="Protein kinase-like (PK-like)"/>
    <property type="match status" value="2"/>
</dbReference>
<dbReference type="Pfam" id="PF00069">
    <property type="entry name" value="Pkinase"/>
    <property type="match status" value="1"/>
</dbReference>
<evidence type="ECO:0000256" key="1">
    <source>
        <dbReference type="ARBA" id="ARBA00022527"/>
    </source>
</evidence>
<dbReference type="InterPro" id="IPR011009">
    <property type="entry name" value="Kinase-like_dom_sf"/>
</dbReference>
<evidence type="ECO:0000256" key="6">
    <source>
        <dbReference type="ARBA" id="ARBA00047899"/>
    </source>
</evidence>
<evidence type="ECO:0000259" key="10">
    <source>
        <dbReference type="PROSITE" id="PS50011"/>
    </source>
</evidence>
<feature type="compositionally biased region" description="Basic and acidic residues" evidence="9">
    <location>
        <begin position="316"/>
        <end position="325"/>
    </location>
</feature>
<dbReference type="SMART" id="SM00220">
    <property type="entry name" value="S_TKc"/>
    <property type="match status" value="2"/>
</dbReference>
<evidence type="ECO:0000256" key="2">
    <source>
        <dbReference type="ARBA" id="ARBA00022679"/>
    </source>
</evidence>
<dbReference type="CDD" id="cd13999">
    <property type="entry name" value="STKc_MAP3K-like"/>
    <property type="match status" value="1"/>
</dbReference>